<evidence type="ECO:0000313" key="2">
    <source>
        <dbReference type="EMBL" id="BAC19342.1"/>
    </source>
</evidence>
<dbReference type="Proteomes" id="UP000001409">
    <property type="component" value="Chromosome"/>
</dbReference>
<organism evidence="2 3">
    <name type="scientific">Corynebacterium efficiens (strain DSM 44549 / YS-314 / AJ 12310 / JCM 11189 / NBRC 100395)</name>
    <dbReference type="NCBI Taxonomy" id="196164"/>
    <lineage>
        <taxon>Bacteria</taxon>
        <taxon>Bacillati</taxon>
        <taxon>Actinomycetota</taxon>
        <taxon>Actinomycetes</taxon>
        <taxon>Mycobacteriales</taxon>
        <taxon>Corynebacteriaceae</taxon>
        <taxon>Corynebacterium</taxon>
    </lineage>
</organism>
<dbReference type="AlphaFoldDB" id="Q8FMH2"/>
<dbReference type="Pfam" id="PF04480">
    <property type="entry name" value="DUF559"/>
    <property type="match status" value="1"/>
</dbReference>
<protein>
    <recommendedName>
        <fullName evidence="1">DUF559 domain-containing protein</fullName>
    </recommendedName>
</protein>
<evidence type="ECO:0000259" key="1">
    <source>
        <dbReference type="Pfam" id="PF04480"/>
    </source>
</evidence>
<dbReference type="KEGG" id="cef:CE2532"/>
<keyword evidence="3" id="KW-1185">Reference proteome</keyword>
<dbReference type="InterPro" id="IPR007569">
    <property type="entry name" value="DUF559"/>
</dbReference>
<name>Q8FMH2_COREF</name>
<dbReference type="eggNOG" id="COG5340">
    <property type="taxonomic scope" value="Bacteria"/>
</dbReference>
<accession>Q8FMH2</accession>
<proteinExistence type="predicted"/>
<dbReference type="STRING" id="196164.gene:10742979"/>
<dbReference type="HOGENOM" id="CLU_052626_1_0_11"/>
<reference evidence="2 3" key="1">
    <citation type="journal article" date="2003" name="Genome Res.">
        <title>Comparative complete genome sequence analysis of the amino acid replacements responsible for the thermostability of Corynebacterium efficiens.</title>
        <authorList>
            <person name="Nishio Y."/>
            <person name="Nakamura Y."/>
            <person name="Kawarabayasi Y."/>
            <person name="Usuda Y."/>
            <person name="Kimura E."/>
            <person name="Sugimoto S."/>
            <person name="Matsui K."/>
            <person name="Yamagishi A."/>
            <person name="Kikuchi H."/>
            <person name="Ikeo K."/>
            <person name="Gojobori T."/>
        </authorList>
    </citation>
    <scope>NUCLEOTIDE SEQUENCE [LARGE SCALE GENOMIC DNA]</scope>
    <source>
        <strain evidence="3">DSM 44549 / YS-314 / AJ 12310 / JCM 11189 / NBRC 100395</strain>
    </source>
</reference>
<evidence type="ECO:0000313" key="3">
    <source>
        <dbReference type="Proteomes" id="UP000001409"/>
    </source>
</evidence>
<sequence>MTRLKQSDHEVSRRVADGALRKLTAEVVMDAELYEQLPPWDRATARAFAVGLTVDKAVVSGQAAARLWGLHTLTIEDSVSCYLPDGRTPSSPRQWPPGVVYRYGHMDPKDVHEYHGIRVASFTRFFLDIAHYEGVHAAVVVVDSARRQFPELTEEFLLDRLKAFPRYRGLTNLRRAIELSIPDSDSAQETRARIIVHEAQLPGITSVQPQVRFHRGTTGRFYMVDFLINGWIIVEIDGRSKYTTGNPEELEAALMAERDREKFLTNHGYMVLRIDPKQLDAPPGAECEFIRILRRALEQEPPVHLQQVA</sequence>
<feature type="domain" description="DUF559" evidence="1">
    <location>
        <begin position="210"/>
        <end position="282"/>
    </location>
</feature>
<dbReference type="EMBL" id="BA000035">
    <property type="protein sequence ID" value="BAC19342.1"/>
    <property type="molecule type" value="Genomic_DNA"/>
</dbReference>